<feature type="domain" description="DUF8039" evidence="1">
    <location>
        <begin position="143"/>
        <end position="230"/>
    </location>
</feature>
<sequence>MARGPCGDMAWHMGRTWTHGRGQEGNVPGCLPKCGLSRENSKVKCAWPGAILGWVTDREVISRVRMNALSNRLGTGGYIGKADSWAEEDEAAHRSGALVPFTDLEVERAWKWSRARAKQNPDNTLMFPNNADADVYRQMQLFVDTAPCVLQVRVMAKFSSDAVEGLVFKPLETIRVHSAQLLDGHAKVQVDRVLDGWITFPLENPQKDEILTLCATKGTYIEWPKHNIIIRIKPMFPPIPQPKDSMPSPVEPNVEASIGQALTDPHFGCGPALEVDDFPPNLPPIKTVVRASSSPSITYQEKILREGNGERAPISQH</sequence>
<protein>
    <recommendedName>
        <fullName evidence="1">DUF8039 domain-containing protein</fullName>
    </recommendedName>
</protein>
<name>J3N1U1_ORYBR</name>
<dbReference type="Proteomes" id="UP000006038">
    <property type="component" value="Chromosome 10"/>
</dbReference>
<dbReference type="PANTHER" id="PTHR33018">
    <property type="entry name" value="OS10G0338966 PROTEIN-RELATED"/>
    <property type="match status" value="1"/>
</dbReference>
<dbReference type="Gramene" id="OB10G14890.1">
    <property type="protein sequence ID" value="OB10G14890.1"/>
    <property type="gene ID" value="OB10G14890"/>
</dbReference>
<evidence type="ECO:0000313" key="2">
    <source>
        <dbReference type="EnsemblPlants" id="OB10G14890.1"/>
    </source>
</evidence>
<dbReference type="Pfam" id="PF26133">
    <property type="entry name" value="DUF8039"/>
    <property type="match status" value="1"/>
</dbReference>
<dbReference type="PANTHER" id="PTHR33018:SF30">
    <property type="entry name" value="OS02G0502850 PROTEIN"/>
    <property type="match status" value="1"/>
</dbReference>
<keyword evidence="3" id="KW-1185">Reference proteome</keyword>
<dbReference type="AlphaFoldDB" id="J3N1U1"/>
<dbReference type="InterPro" id="IPR058352">
    <property type="entry name" value="DUF8039"/>
</dbReference>
<dbReference type="HOGENOM" id="CLU_878189_0_0_1"/>
<proteinExistence type="predicted"/>
<dbReference type="EnsemblPlants" id="OB10G14890.1">
    <property type="protein sequence ID" value="OB10G14890.1"/>
    <property type="gene ID" value="OB10G14890"/>
</dbReference>
<organism evidence="2">
    <name type="scientific">Oryza brachyantha</name>
    <name type="common">malo sina</name>
    <dbReference type="NCBI Taxonomy" id="4533"/>
    <lineage>
        <taxon>Eukaryota</taxon>
        <taxon>Viridiplantae</taxon>
        <taxon>Streptophyta</taxon>
        <taxon>Embryophyta</taxon>
        <taxon>Tracheophyta</taxon>
        <taxon>Spermatophyta</taxon>
        <taxon>Magnoliopsida</taxon>
        <taxon>Liliopsida</taxon>
        <taxon>Poales</taxon>
        <taxon>Poaceae</taxon>
        <taxon>BOP clade</taxon>
        <taxon>Oryzoideae</taxon>
        <taxon>Oryzeae</taxon>
        <taxon>Oryzinae</taxon>
        <taxon>Oryza</taxon>
    </lineage>
</organism>
<evidence type="ECO:0000313" key="3">
    <source>
        <dbReference type="Proteomes" id="UP000006038"/>
    </source>
</evidence>
<accession>J3N1U1</accession>
<evidence type="ECO:0000259" key="1">
    <source>
        <dbReference type="Pfam" id="PF26133"/>
    </source>
</evidence>
<reference evidence="2" key="2">
    <citation type="submission" date="2013-04" db="UniProtKB">
        <authorList>
            <consortium name="EnsemblPlants"/>
        </authorList>
    </citation>
    <scope>IDENTIFICATION</scope>
</reference>
<reference evidence="2" key="1">
    <citation type="journal article" date="2013" name="Nat. Commun.">
        <title>Whole-genome sequencing of Oryza brachyantha reveals mechanisms underlying Oryza genome evolution.</title>
        <authorList>
            <person name="Chen J."/>
            <person name="Huang Q."/>
            <person name="Gao D."/>
            <person name="Wang J."/>
            <person name="Lang Y."/>
            <person name="Liu T."/>
            <person name="Li B."/>
            <person name="Bai Z."/>
            <person name="Luis Goicoechea J."/>
            <person name="Liang C."/>
            <person name="Chen C."/>
            <person name="Zhang W."/>
            <person name="Sun S."/>
            <person name="Liao Y."/>
            <person name="Zhang X."/>
            <person name="Yang L."/>
            <person name="Song C."/>
            <person name="Wang M."/>
            <person name="Shi J."/>
            <person name="Liu G."/>
            <person name="Liu J."/>
            <person name="Zhou H."/>
            <person name="Zhou W."/>
            <person name="Yu Q."/>
            <person name="An N."/>
            <person name="Chen Y."/>
            <person name="Cai Q."/>
            <person name="Wang B."/>
            <person name="Liu B."/>
            <person name="Min J."/>
            <person name="Huang Y."/>
            <person name="Wu H."/>
            <person name="Li Z."/>
            <person name="Zhang Y."/>
            <person name="Yin Y."/>
            <person name="Song W."/>
            <person name="Jiang J."/>
            <person name="Jackson S.A."/>
            <person name="Wing R.A."/>
            <person name="Wang J."/>
            <person name="Chen M."/>
        </authorList>
    </citation>
    <scope>NUCLEOTIDE SEQUENCE [LARGE SCALE GENOMIC DNA]</scope>
    <source>
        <strain evidence="2">cv. IRGC 101232</strain>
    </source>
</reference>